<dbReference type="FunFam" id="1.20.1280.170:FF:000002">
    <property type="entry name" value="Exocyst complex component 7"/>
    <property type="match status" value="1"/>
</dbReference>
<dbReference type="SUPFAM" id="SSF74788">
    <property type="entry name" value="Cullin repeat-like"/>
    <property type="match status" value="1"/>
</dbReference>
<accession>A0A852ILK0</accession>
<keyword evidence="3 5" id="KW-0268">Exocytosis</keyword>
<evidence type="ECO:0000256" key="1">
    <source>
        <dbReference type="ARBA" id="ARBA00006756"/>
    </source>
</evidence>
<feature type="region of interest" description="Disordered" evidence="6">
    <location>
        <begin position="232"/>
        <end position="260"/>
    </location>
</feature>
<dbReference type="OrthoDB" id="1922221at2759"/>
<dbReference type="Pfam" id="PF03081">
    <property type="entry name" value="Exo70_C"/>
    <property type="match status" value="1"/>
</dbReference>
<dbReference type="PANTHER" id="PTHR12542:SF41">
    <property type="entry name" value="EXOCYST COMPLEX COMPONENT 7"/>
    <property type="match status" value="1"/>
</dbReference>
<evidence type="ECO:0000313" key="8">
    <source>
        <dbReference type="EMBL" id="NXX43095.1"/>
    </source>
</evidence>
<name>A0A852ILK0_9PICI</name>
<dbReference type="PANTHER" id="PTHR12542">
    <property type="entry name" value="EXOCYST COMPLEX PROTEIN EXO70"/>
    <property type="match status" value="1"/>
</dbReference>
<comment type="function">
    <text evidence="5">Component of the exocyst complex involved in the docking of exocytic vesicles with fusion sites on the plasma membrane.</text>
</comment>
<feature type="non-terminal residue" evidence="8">
    <location>
        <position position="1"/>
    </location>
</feature>
<evidence type="ECO:0000313" key="9">
    <source>
        <dbReference type="Proteomes" id="UP000627253"/>
    </source>
</evidence>
<dbReference type="GO" id="GO:0006887">
    <property type="term" value="P:exocytosis"/>
    <property type="evidence" value="ECO:0007669"/>
    <property type="project" value="UniProtKB-KW"/>
</dbReference>
<dbReference type="InterPro" id="IPR016159">
    <property type="entry name" value="Cullin_repeat-like_dom_sf"/>
</dbReference>
<evidence type="ECO:0000256" key="2">
    <source>
        <dbReference type="ARBA" id="ARBA00022448"/>
    </source>
</evidence>
<evidence type="ECO:0000256" key="3">
    <source>
        <dbReference type="ARBA" id="ARBA00022483"/>
    </source>
</evidence>
<keyword evidence="9" id="KW-1185">Reference proteome</keyword>
<dbReference type="GO" id="GO:0005546">
    <property type="term" value="F:phosphatidylinositol-4,5-bisphosphate binding"/>
    <property type="evidence" value="ECO:0007669"/>
    <property type="project" value="InterPro"/>
</dbReference>
<dbReference type="GO" id="GO:0015031">
    <property type="term" value="P:protein transport"/>
    <property type="evidence" value="ECO:0007669"/>
    <property type="project" value="UniProtKB-KW"/>
</dbReference>
<keyword evidence="2 5" id="KW-0813">Transport</keyword>
<dbReference type="EMBL" id="WAAF01008175">
    <property type="protein sequence ID" value="NXX43095.1"/>
    <property type="molecule type" value="Genomic_DNA"/>
</dbReference>
<gene>
    <name evidence="8" type="primary">Exoc7</name>
    <name evidence="8" type="ORF">TRILEU_R00113</name>
</gene>
<comment type="similarity">
    <text evidence="1 5">Belongs to the EXO70 family.</text>
</comment>
<evidence type="ECO:0000256" key="4">
    <source>
        <dbReference type="ARBA" id="ARBA00026169"/>
    </source>
</evidence>
<evidence type="ECO:0000259" key="7">
    <source>
        <dbReference type="Pfam" id="PF03081"/>
    </source>
</evidence>
<dbReference type="InterPro" id="IPR004140">
    <property type="entry name" value="Exo70"/>
</dbReference>
<dbReference type="InterPro" id="IPR046364">
    <property type="entry name" value="Exo70_C"/>
</dbReference>
<proteinExistence type="inferred from homology"/>
<dbReference type="GO" id="GO:0000145">
    <property type="term" value="C:exocyst"/>
    <property type="evidence" value="ECO:0007669"/>
    <property type="project" value="InterPro"/>
</dbReference>
<dbReference type="Gene3D" id="1.20.1280.170">
    <property type="entry name" value="Exocyst complex component Exo70"/>
    <property type="match status" value="2"/>
</dbReference>
<evidence type="ECO:0000256" key="6">
    <source>
        <dbReference type="SAM" id="MobiDB-lite"/>
    </source>
</evidence>
<feature type="non-terminal residue" evidence="8">
    <location>
        <position position="690"/>
    </location>
</feature>
<feature type="domain" description="Exocyst complex subunit Exo70 C-terminal" evidence="7">
    <location>
        <begin position="306"/>
        <end position="683"/>
    </location>
</feature>
<dbReference type="Proteomes" id="UP000627253">
    <property type="component" value="Unassembled WGS sequence"/>
</dbReference>
<dbReference type="AlphaFoldDB" id="A0A852ILK0"/>
<dbReference type="Pfam" id="PF20669">
    <property type="entry name" value="Exo70_N"/>
    <property type="match status" value="1"/>
</dbReference>
<evidence type="ECO:0000256" key="5">
    <source>
        <dbReference type="RuleBase" id="RU365026"/>
    </source>
</evidence>
<reference evidence="8" key="1">
    <citation type="submission" date="2020-02" db="EMBL/GenBank/DDBJ databases">
        <title>Bird 10,000 Genomes (B10K) Project - Family phase.</title>
        <authorList>
            <person name="Zhang G."/>
        </authorList>
    </citation>
    <scope>NUCLEOTIDE SEQUENCE</scope>
    <source>
        <strain evidence="8">B10K-DU-002-37</strain>
        <tissue evidence="8">Muscle</tissue>
    </source>
</reference>
<comment type="caution">
    <text evidence="8">The sequence shown here is derived from an EMBL/GenBank/DDBJ whole genome shotgun (WGS) entry which is preliminary data.</text>
</comment>
<organism evidence="8 9">
    <name type="scientific">Tricholaema leucomelas</name>
    <name type="common">pied barbet</name>
    <dbReference type="NCBI Taxonomy" id="240729"/>
    <lineage>
        <taxon>Eukaryota</taxon>
        <taxon>Metazoa</taxon>
        <taxon>Chordata</taxon>
        <taxon>Craniata</taxon>
        <taxon>Vertebrata</taxon>
        <taxon>Euteleostomi</taxon>
        <taxon>Archelosauria</taxon>
        <taxon>Archosauria</taxon>
        <taxon>Dinosauria</taxon>
        <taxon>Saurischia</taxon>
        <taxon>Theropoda</taxon>
        <taxon>Coelurosauria</taxon>
        <taxon>Aves</taxon>
        <taxon>Neognathae</taxon>
        <taxon>Neoaves</taxon>
        <taxon>Telluraves</taxon>
        <taxon>Coraciimorphae</taxon>
        <taxon>Piciformes</taxon>
        <taxon>Lybiidae</taxon>
        <taxon>Tricholaema lacrymosa</taxon>
    </lineage>
</organism>
<sequence>SARRREIEDKLKQEEETLSFIKESLEKSDQLTNNMVSILSSFESRLMKLENSIIPVHKQTENLQRLQENVEKTLSCLDHVISYYHVAKDTEKIIKEGPTGRLEEYLSCMDKIQKAVEYFQDNNPDSPELNRVKSLFERGKESLESEFRSLMTRHTKPVPPILILDLISGDDEMETQEEMSLEHLPESVLRDIIRISGWLVENGRNQDFMTVYFQIRSVQLDRSIKGLKDHFRKNSSSSGVPYSPAIQNKRKDTPTKKPIKRPGTIRKAQNLLKQYSQHGLDGKKGASNLIPMEGRDDVFDIEIDAYIHCVSAFVKLAQSEYQLLTEIVPEHHQKKTFDSLIQESLDNLIMEGDNIVSAARKAIIRHDYSAVLTIFPILKHLKQMKPEFDQVLQGTAAGTKNKLPGLITSMETTGAKALEEFADNIKNDPDKEYNMPKDGTVHELTSNAILFLQQLLDFQETAGAMLASQVLGDTYNIPLDPRETSSSASSYSSEFSRRLLSTYICKVLGNLQLNLLSKSKVYEDPALSAIFLHNNYNYILKSLEKSELIQLVAVTQKTAERSYRELIEQQIQTYQRSWLKVTDYILERNLPVFQPGVKLKDKERQMIKERFKGFNDGLEELCKIQKAWAIPDMEQRDKIRRAQKTIVKETYGAFLNRYGNVPFTKNPEKYIKYQVDQVGEMIEKLFDTSA</sequence>
<keyword evidence="5" id="KW-0653">Protein transport</keyword>
<protein>
    <recommendedName>
        <fullName evidence="4 5">Exocyst complex component 7</fullName>
    </recommendedName>
    <alternativeName>
        <fullName evidence="5">Exocyst complex component Exo70</fullName>
    </alternativeName>
</protein>